<evidence type="ECO:0000256" key="2">
    <source>
        <dbReference type="ARBA" id="ARBA00013147"/>
    </source>
</evidence>
<dbReference type="Proteomes" id="UP000676325">
    <property type="component" value="Unassembled WGS sequence"/>
</dbReference>
<name>A0A941EDV2_9ACTN</name>
<dbReference type="GO" id="GO:0009094">
    <property type="term" value="P:L-phenylalanine biosynthetic process"/>
    <property type="evidence" value="ECO:0007669"/>
    <property type="project" value="UniProtKB-KW"/>
</dbReference>
<accession>A0A941EDV2</accession>
<sequence length="311" mass="33574">MSHASRRRYAYLGPSGTFTEAALLSLPEAEQIEGVAYPSVPAAFDAVRGGECEAAVAAIESSVEGAVTATIDELASGEPLMIVRELLLPISFALLVRPGTDLDSVKTVASHPVAMPQCRRWLGQELPDVRWETAASNAEAARQVRDGVFDAALAGAFTAARYGLEVLADDVHDNVGAQTRFVVVTRPGTPTEPSGLDKTSITVGLRDNHPGELMEILEEFARRGVNLCRIESRPTGEAMGKYYFCIDCEGHIADERVGEALLGLRRNSAHLRFLGSYPRADRQAPTIRPGNTDEEFAAARNWLAAVRDGNR</sequence>
<dbReference type="EMBL" id="JAGSOH010000061">
    <property type="protein sequence ID" value="MBR7828625.1"/>
    <property type="molecule type" value="Genomic_DNA"/>
</dbReference>
<reference evidence="12" key="1">
    <citation type="submission" date="2021-04" db="EMBL/GenBank/DDBJ databases">
        <title>Genome based classification of Actinospica acidithermotolerans sp. nov., an actinobacterium isolated from an Indonesian hot spring.</title>
        <authorList>
            <person name="Kusuma A.B."/>
            <person name="Putra K.E."/>
            <person name="Nafisah S."/>
            <person name="Loh J."/>
            <person name="Nouioui I."/>
            <person name="Goodfellow M."/>
        </authorList>
    </citation>
    <scope>NUCLEOTIDE SEQUENCE</scope>
    <source>
        <strain evidence="12">MGRD01-02</strain>
    </source>
</reference>
<keyword evidence="5" id="KW-0057">Aromatic amino acid biosynthesis</keyword>
<dbReference type="PROSITE" id="PS51171">
    <property type="entry name" value="PREPHENATE_DEHYDR_3"/>
    <property type="match status" value="1"/>
</dbReference>
<dbReference type="EC" id="4.2.1.51" evidence="2"/>
<dbReference type="AlphaFoldDB" id="A0A941EDV2"/>
<evidence type="ECO:0000256" key="1">
    <source>
        <dbReference type="ARBA" id="ARBA00004741"/>
    </source>
</evidence>
<keyword evidence="6" id="KW-0584">Phenylalanine biosynthesis</keyword>
<protein>
    <recommendedName>
        <fullName evidence="3">Prephenate dehydratase</fullName>
        <ecNumber evidence="2">4.2.1.51</ecNumber>
    </recommendedName>
</protein>
<dbReference type="InterPro" id="IPR008242">
    <property type="entry name" value="Chor_mutase/pphenate_deHydtase"/>
</dbReference>
<dbReference type="PANTHER" id="PTHR21022:SF19">
    <property type="entry name" value="PREPHENATE DEHYDRATASE-RELATED"/>
    <property type="match status" value="1"/>
</dbReference>
<evidence type="ECO:0000256" key="6">
    <source>
        <dbReference type="ARBA" id="ARBA00023222"/>
    </source>
</evidence>
<dbReference type="Pfam" id="PF01842">
    <property type="entry name" value="ACT"/>
    <property type="match status" value="1"/>
</dbReference>
<dbReference type="NCBIfam" id="NF008865">
    <property type="entry name" value="PRK11898.1"/>
    <property type="match status" value="1"/>
</dbReference>
<evidence type="ECO:0000256" key="8">
    <source>
        <dbReference type="ARBA" id="ARBA00047848"/>
    </source>
</evidence>
<dbReference type="GO" id="GO:0005737">
    <property type="term" value="C:cytoplasm"/>
    <property type="evidence" value="ECO:0007669"/>
    <property type="project" value="TreeGrafter"/>
</dbReference>
<evidence type="ECO:0000256" key="3">
    <source>
        <dbReference type="ARBA" id="ARBA00021872"/>
    </source>
</evidence>
<keyword evidence="7 12" id="KW-0456">Lyase</keyword>
<evidence type="ECO:0000256" key="5">
    <source>
        <dbReference type="ARBA" id="ARBA00023141"/>
    </source>
</evidence>
<dbReference type="PIRSF" id="PIRSF001500">
    <property type="entry name" value="Chor_mut_pdt_Ppr"/>
    <property type="match status" value="1"/>
</dbReference>
<evidence type="ECO:0000313" key="12">
    <source>
        <dbReference type="EMBL" id="MBR7828625.1"/>
    </source>
</evidence>
<feature type="domain" description="Prephenate dehydratase" evidence="10">
    <location>
        <begin position="8"/>
        <end position="186"/>
    </location>
</feature>
<organism evidence="12 13">
    <name type="scientific">Actinospica acidithermotolerans</name>
    <dbReference type="NCBI Taxonomy" id="2828514"/>
    <lineage>
        <taxon>Bacteria</taxon>
        <taxon>Bacillati</taxon>
        <taxon>Actinomycetota</taxon>
        <taxon>Actinomycetes</taxon>
        <taxon>Catenulisporales</taxon>
        <taxon>Actinospicaceae</taxon>
        <taxon>Actinospica</taxon>
    </lineage>
</organism>
<evidence type="ECO:0000259" key="11">
    <source>
        <dbReference type="PROSITE" id="PS51671"/>
    </source>
</evidence>
<dbReference type="RefSeq" id="WP_212519760.1">
    <property type="nucleotide sequence ID" value="NZ_JAGSOH010000061.1"/>
</dbReference>
<gene>
    <name evidence="12" type="primary">pheA</name>
    <name evidence="12" type="ORF">KDK95_20115</name>
</gene>
<dbReference type="InterPro" id="IPR045865">
    <property type="entry name" value="ACT-like_dom_sf"/>
</dbReference>
<dbReference type="Gene3D" id="3.30.70.260">
    <property type="match status" value="1"/>
</dbReference>
<dbReference type="SUPFAM" id="SSF53850">
    <property type="entry name" value="Periplasmic binding protein-like II"/>
    <property type="match status" value="1"/>
</dbReference>
<dbReference type="Pfam" id="PF00800">
    <property type="entry name" value="PDT"/>
    <property type="match status" value="1"/>
</dbReference>
<evidence type="ECO:0000259" key="10">
    <source>
        <dbReference type="PROSITE" id="PS51171"/>
    </source>
</evidence>
<evidence type="ECO:0000313" key="13">
    <source>
        <dbReference type="Proteomes" id="UP000676325"/>
    </source>
</evidence>
<dbReference type="CDD" id="cd04905">
    <property type="entry name" value="ACT_CM-PDT"/>
    <property type="match status" value="1"/>
</dbReference>
<feature type="site" description="Essential for prephenate dehydratase activity" evidence="9">
    <location>
        <position position="179"/>
    </location>
</feature>
<comment type="pathway">
    <text evidence="1">Amino-acid biosynthesis; L-phenylalanine biosynthesis; phenylpyruvate from prephenate: step 1/1.</text>
</comment>
<keyword evidence="13" id="KW-1185">Reference proteome</keyword>
<dbReference type="InterPro" id="IPR001086">
    <property type="entry name" value="Preph_deHydtase"/>
</dbReference>
<evidence type="ECO:0000256" key="4">
    <source>
        <dbReference type="ARBA" id="ARBA00022605"/>
    </source>
</evidence>
<dbReference type="GO" id="GO:0004664">
    <property type="term" value="F:prephenate dehydratase activity"/>
    <property type="evidence" value="ECO:0007669"/>
    <property type="project" value="UniProtKB-EC"/>
</dbReference>
<dbReference type="FunFam" id="3.40.190.10:FF:000064">
    <property type="entry name" value="Prephenate dehydratase"/>
    <property type="match status" value="1"/>
</dbReference>
<dbReference type="CDD" id="cd13632">
    <property type="entry name" value="PBP2_Aa-PDT_like"/>
    <property type="match status" value="1"/>
</dbReference>
<dbReference type="InterPro" id="IPR018528">
    <property type="entry name" value="Preph_deHydtase_CS"/>
</dbReference>
<dbReference type="InterPro" id="IPR002912">
    <property type="entry name" value="ACT_dom"/>
</dbReference>
<dbReference type="PROSITE" id="PS51671">
    <property type="entry name" value="ACT"/>
    <property type="match status" value="1"/>
</dbReference>
<dbReference type="FunFam" id="3.30.70.260:FF:000012">
    <property type="entry name" value="Prephenate dehydratase"/>
    <property type="match status" value="1"/>
</dbReference>
<feature type="domain" description="ACT" evidence="11">
    <location>
        <begin position="201"/>
        <end position="278"/>
    </location>
</feature>
<dbReference type="SUPFAM" id="SSF55021">
    <property type="entry name" value="ACT-like"/>
    <property type="match status" value="1"/>
</dbReference>
<evidence type="ECO:0000256" key="7">
    <source>
        <dbReference type="ARBA" id="ARBA00023239"/>
    </source>
</evidence>
<keyword evidence="4" id="KW-0028">Amino-acid biosynthesis</keyword>
<dbReference type="PANTHER" id="PTHR21022">
    <property type="entry name" value="PREPHENATE DEHYDRATASE P PROTEIN"/>
    <property type="match status" value="1"/>
</dbReference>
<dbReference type="Gene3D" id="3.40.190.10">
    <property type="entry name" value="Periplasmic binding protein-like II"/>
    <property type="match status" value="2"/>
</dbReference>
<proteinExistence type="predicted"/>
<evidence type="ECO:0000256" key="9">
    <source>
        <dbReference type="PIRSR" id="PIRSR001500-2"/>
    </source>
</evidence>
<dbReference type="PROSITE" id="PS00857">
    <property type="entry name" value="PREPHENATE_DEHYDR_1"/>
    <property type="match status" value="1"/>
</dbReference>
<comment type="caution">
    <text evidence="12">The sequence shown here is derived from an EMBL/GenBank/DDBJ whole genome shotgun (WGS) entry which is preliminary data.</text>
</comment>
<comment type="catalytic activity">
    <reaction evidence="8">
        <text>prephenate + H(+) = 3-phenylpyruvate + CO2 + H2O</text>
        <dbReference type="Rhea" id="RHEA:21648"/>
        <dbReference type="ChEBI" id="CHEBI:15377"/>
        <dbReference type="ChEBI" id="CHEBI:15378"/>
        <dbReference type="ChEBI" id="CHEBI:16526"/>
        <dbReference type="ChEBI" id="CHEBI:18005"/>
        <dbReference type="ChEBI" id="CHEBI:29934"/>
        <dbReference type="EC" id="4.2.1.51"/>
    </reaction>
</comment>